<dbReference type="PRINTS" id="PR00032">
    <property type="entry name" value="HTHARAC"/>
</dbReference>
<reference evidence="5 6" key="1">
    <citation type="submission" date="2020-01" db="EMBL/GenBank/DDBJ databases">
        <title>Bacteria diversity of Porities sp.</title>
        <authorList>
            <person name="Wang G."/>
        </authorList>
    </citation>
    <scope>NUCLEOTIDE SEQUENCE [LARGE SCALE GENOMIC DNA]</scope>
    <source>
        <strain evidence="5 6">R33</strain>
    </source>
</reference>
<dbReference type="PANTHER" id="PTHR43280">
    <property type="entry name" value="ARAC-FAMILY TRANSCRIPTIONAL REGULATOR"/>
    <property type="match status" value="1"/>
</dbReference>
<feature type="domain" description="HTH araC/xylS-type" evidence="4">
    <location>
        <begin position="194"/>
        <end position="299"/>
    </location>
</feature>
<dbReference type="AlphaFoldDB" id="A0A6L9EGE6"/>
<comment type="caution">
    <text evidence="5">The sequence shown here is derived from an EMBL/GenBank/DDBJ whole genome shotgun (WGS) entry which is preliminary data.</text>
</comment>
<dbReference type="InterPro" id="IPR009057">
    <property type="entry name" value="Homeodomain-like_sf"/>
</dbReference>
<protein>
    <submittedName>
        <fullName evidence="5">Helix-turn-helix domain-containing protein</fullName>
    </submittedName>
</protein>
<dbReference type="GO" id="GO:0003700">
    <property type="term" value="F:DNA-binding transcription factor activity"/>
    <property type="evidence" value="ECO:0007669"/>
    <property type="project" value="InterPro"/>
</dbReference>
<dbReference type="Proteomes" id="UP000475249">
    <property type="component" value="Unassembled WGS sequence"/>
</dbReference>
<dbReference type="Gene3D" id="1.10.10.60">
    <property type="entry name" value="Homeodomain-like"/>
    <property type="match status" value="1"/>
</dbReference>
<gene>
    <name evidence="5" type="ORF">GTQ38_16985</name>
</gene>
<name>A0A6L9EGE6_9FLAO</name>
<proteinExistence type="predicted"/>
<dbReference type="EMBL" id="WXYO01000007">
    <property type="protein sequence ID" value="NAS13712.1"/>
    <property type="molecule type" value="Genomic_DNA"/>
</dbReference>
<dbReference type="InterPro" id="IPR018060">
    <property type="entry name" value="HTH_AraC"/>
</dbReference>
<accession>A0A6L9EGE6</accession>
<dbReference type="Pfam" id="PF12833">
    <property type="entry name" value="HTH_18"/>
    <property type="match status" value="1"/>
</dbReference>
<dbReference type="PANTHER" id="PTHR43280:SF32">
    <property type="entry name" value="TRANSCRIPTIONAL REGULATORY PROTEIN"/>
    <property type="match status" value="1"/>
</dbReference>
<sequence>MYRFKTISDFHQYGNLPKPEHPLISLVDYGKVSYPADDHQIKWVQEFYSIGLKRNVSAKFNYGQQQYDFDEGVLTFVAPQQVLTVKVNQNIKTEASGWLLLVHPDFFWGTSLAKTIKNYDFFGYAVNEALFLSEKEERIIDDLLRNIQREYQSNMDKFSENIIVSQIELLLNYGERYYERQFITRKITNHQVLIKLEEILNGHFKKENTLSRGIPTVVEIARHLNLSPNYLSALLKAVSGQSTQQHIHNKLIEIAKEKLSTTELSVSEIAFELGFEHPTSFSKLFKNKTNVSPMAFRQTLN</sequence>
<evidence type="ECO:0000256" key="3">
    <source>
        <dbReference type="ARBA" id="ARBA00023163"/>
    </source>
</evidence>
<dbReference type="GO" id="GO:0043565">
    <property type="term" value="F:sequence-specific DNA binding"/>
    <property type="evidence" value="ECO:0007669"/>
    <property type="project" value="InterPro"/>
</dbReference>
<evidence type="ECO:0000256" key="2">
    <source>
        <dbReference type="ARBA" id="ARBA00023125"/>
    </source>
</evidence>
<dbReference type="InterPro" id="IPR020449">
    <property type="entry name" value="Tscrpt_reg_AraC-type_HTH"/>
</dbReference>
<keyword evidence="2" id="KW-0238">DNA-binding</keyword>
<keyword evidence="6" id="KW-1185">Reference proteome</keyword>
<dbReference type="PROSITE" id="PS01124">
    <property type="entry name" value="HTH_ARAC_FAMILY_2"/>
    <property type="match status" value="1"/>
</dbReference>
<dbReference type="SUPFAM" id="SSF46689">
    <property type="entry name" value="Homeodomain-like"/>
    <property type="match status" value="1"/>
</dbReference>
<keyword evidence="3" id="KW-0804">Transcription</keyword>
<evidence type="ECO:0000259" key="4">
    <source>
        <dbReference type="PROSITE" id="PS01124"/>
    </source>
</evidence>
<keyword evidence="1" id="KW-0805">Transcription regulation</keyword>
<dbReference type="RefSeq" id="WP_161436740.1">
    <property type="nucleotide sequence ID" value="NZ_WXYO01000007.1"/>
</dbReference>
<organism evidence="5 6">
    <name type="scientific">Poritiphilus flavus</name>
    <dbReference type="NCBI Taxonomy" id="2697053"/>
    <lineage>
        <taxon>Bacteria</taxon>
        <taxon>Pseudomonadati</taxon>
        <taxon>Bacteroidota</taxon>
        <taxon>Flavobacteriia</taxon>
        <taxon>Flavobacteriales</taxon>
        <taxon>Flavobacteriaceae</taxon>
        <taxon>Poritiphilus</taxon>
    </lineage>
</organism>
<evidence type="ECO:0000256" key="1">
    <source>
        <dbReference type="ARBA" id="ARBA00023015"/>
    </source>
</evidence>
<evidence type="ECO:0000313" key="6">
    <source>
        <dbReference type="Proteomes" id="UP000475249"/>
    </source>
</evidence>
<evidence type="ECO:0000313" key="5">
    <source>
        <dbReference type="EMBL" id="NAS13712.1"/>
    </source>
</evidence>
<dbReference type="SMART" id="SM00342">
    <property type="entry name" value="HTH_ARAC"/>
    <property type="match status" value="1"/>
</dbReference>